<dbReference type="AlphaFoldDB" id="A0A656HDB6"/>
<dbReference type="RefSeq" id="WP_002709053.1">
    <property type="nucleotide sequence ID" value="NZ_JH651384.1"/>
</dbReference>
<evidence type="ECO:0000313" key="4">
    <source>
        <dbReference type="Proteomes" id="UP000005317"/>
    </source>
</evidence>
<dbReference type="InterPro" id="IPR002931">
    <property type="entry name" value="Transglutaminase-like"/>
</dbReference>
<feature type="transmembrane region" description="Helical" evidence="1">
    <location>
        <begin position="171"/>
        <end position="190"/>
    </location>
</feature>
<dbReference type="SUPFAM" id="SSF54001">
    <property type="entry name" value="Cysteine proteinases"/>
    <property type="match status" value="1"/>
</dbReference>
<reference evidence="4" key="1">
    <citation type="journal article" date="2011" name="Stand. Genomic Sci.">
        <title>Genome sequence of the filamentous, gliding Thiothrix nivea neotype strain (JP2(T)).</title>
        <authorList>
            <person name="Lapidus A."/>
            <person name="Nolan M."/>
            <person name="Lucas S."/>
            <person name="Glavina Del Rio T."/>
            <person name="Tice H."/>
            <person name="Cheng J.F."/>
            <person name="Tapia R."/>
            <person name="Han C."/>
            <person name="Goodwin L."/>
            <person name="Pitluck S."/>
            <person name="Liolios K."/>
            <person name="Pagani I."/>
            <person name="Ivanova N."/>
            <person name="Huntemann M."/>
            <person name="Mavromatis K."/>
            <person name="Mikhailova N."/>
            <person name="Pati A."/>
            <person name="Chen A."/>
            <person name="Palaniappan K."/>
            <person name="Land M."/>
            <person name="Brambilla E.M."/>
            <person name="Rohde M."/>
            <person name="Abt B."/>
            <person name="Verbarg S."/>
            <person name="Goker M."/>
            <person name="Bristow J."/>
            <person name="Eisen J.A."/>
            <person name="Markowitz V."/>
            <person name="Hugenholtz P."/>
            <person name="Kyrpides N.C."/>
            <person name="Klenk H.P."/>
            <person name="Woyke T."/>
        </authorList>
    </citation>
    <scope>NUCLEOTIDE SEQUENCE [LARGE SCALE GENOMIC DNA]</scope>
    <source>
        <strain evidence="4">ATCC 35100 / DSM 5205 / JP2</strain>
    </source>
</reference>
<dbReference type="Pfam" id="PF13559">
    <property type="entry name" value="DUF4129"/>
    <property type="match status" value="1"/>
</dbReference>
<sequence>MGSKGEGGNNFITYTGMIWLLAAQLAVMLPFMFDLPIWLVPVLLFTAGWRLRVLAGLSSQPGNVTKVALVGLGLGGLLLSGLKFPSLDAMAALLLLGFAFKSLEVLQRRDAIVVIFIGYFLVALQFLYTQSMLAALYGFLSMVVLTGALVGAQQSVVEFSTGQNVRFNLRLALFMLLQCLPLMVVIFVFAPRLPPLWSLPLSTGQAKTGITDHMAPGDIEKLGKSDELAFRVTFKGQRPAQHELYWRGLVLNHFDGREWRQFEQDYDLPALRGALHTSYRWRPGNVQAQGEAIAYEAIYEKTGQPWLFTLTPAMQVEGEVMQGADYRVMARQELQAPFLLKAVSYPQALRDVQLDPYLRRLALLLPASGDARSRDLARRLWQETGNPQAYLAKVLERFHTRGYEYTLNPPTLGDSDTIDGFLFDSQRGFCAHYAGSFVFLMRAVGIPARVVVGYQGGEWNEAGQYLAVHQYDAHAWAEVWLPETGWQRVDPTTVVAPSRAEQGLEAAVQAEGSFLADSPFSTRKIAWLNGVRQQLDAVQYGWRRWVLGYDQEEQAALLKSMLGSLSVVKVALLAGSLFSAIAISWLVLLGMARRRPREALEHRLYRQFCAALAKRGVQRSPGDAPGVFADEAAAALPRLADSIREFTQVYEGICYAPDATARASTRQLKALLRKLS</sequence>
<dbReference type="EMBL" id="JH651384">
    <property type="protein sequence ID" value="EIJ35141.1"/>
    <property type="molecule type" value="Genomic_DNA"/>
</dbReference>
<dbReference type="PANTHER" id="PTHR42736:SF1">
    <property type="entry name" value="PROTEIN-GLUTAMINE GAMMA-GLUTAMYLTRANSFERASE"/>
    <property type="match status" value="1"/>
</dbReference>
<dbReference type="InterPro" id="IPR025403">
    <property type="entry name" value="TgpA-like_C"/>
</dbReference>
<evidence type="ECO:0000259" key="2">
    <source>
        <dbReference type="SMART" id="SM00460"/>
    </source>
</evidence>
<evidence type="ECO:0000313" key="3">
    <source>
        <dbReference type="EMBL" id="EIJ35141.1"/>
    </source>
</evidence>
<keyword evidence="4" id="KW-1185">Reference proteome</keyword>
<keyword evidence="1" id="KW-1133">Transmembrane helix</keyword>
<protein>
    <submittedName>
        <fullName evidence="3">Transglutaminase domain-containing protein</fullName>
    </submittedName>
</protein>
<dbReference type="Pfam" id="PF11992">
    <property type="entry name" value="TgpA_N"/>
    <property type="match status" value="1"/>
</dbReference>
<gene>
    <name evidence="3" type="ORF">Thini_2601</name>
</gene>
<dbReference type="Pfam" id="PF01841">
    <property type="entry name" value="Transglut_core"/>
    <property type="match status" value="1"/>
</dbReference>
<dbReference type="InterPro" id="IPR021878">
    <property type="entry name" value="TgpA_N"/>
</dbReference>
<feature type="transmembrane region" description="Helical" evidence="1">
    <location>
        <begin position="570"/>
        <end position="592"/>
    </location>
</feature>
<accession>A0A656HDB6</accession>
<name>A0A656HDB6_THINJ</name>
<evidence type="ECO:0000256" key="1">
    <source>
        <dbReference type="SAM" id="Phobius"/>
    </source>
</evidence>
<feature type="domain" description="Transglutaminase-like" evidence="2">
    <location>
        <begin position="422"/>
        <end position="493"/>
    </location>
</feature>
<feature type="transmembrane region" description="Helical" evidence="1">
    <location>
        <begin position="111"/>
        <end position="128"/>
    </location>
</feature>
<dbReference type="PANTHER" id="PTHR42736">
    <property type="entry name" value="PROTEIN-GLUTAMINE GAMMA-GLUTAMYLTRANSFERASE"/>
    <property type="match status" value="1"/>
</dbReference>
<dbReference type="InterPro" id="IPR038765">
    <property type="entry name" value="Papain-like_cys_pep_sf"/>
</dbReference>
<feature type="transmembrane region" description="Helical" evidence="1">
    <location>
        <begin position="12"/>
        <end position="31"/>
    </location>
</feature>
<dbReference type="SMART" id="SM00460">
    <property type="entry name" value="TGc"/>
    <property type="match status" value="1"/>
</dbReference>
<dbReference type="OrthoDB" id="9804872at2"/>
<organism evidence="3 4">
    <name type="scientific">Thiothrix nivea (strain ATCC 35100 / DSM 5205 / JP2)</name>
    <dbReference type="NCBI Taxonomy" id="870187"/>
    <lineage>
        <taxon>Bacteria</taxon>
        <taxon>Pseudomonadati</taxon>
        <taxon>Pseudomonadota</taxon>
        <taxon>Gammaproteobacteria</taxon>
        <taxon>Thiotrichales</taxon>
        <taxon>Thiotrichaceae</taxon>
        <taxon>Thiothrix</taxon>
    </lineage>
</organism>
<keyword evidence="1" id="KW-0472">Membrane</keyword>
<dbReference type="Gene3D" id="3.10.620.30">
    <property type="match status" value="1"/>
</dbReference>
<dbReference type="Proteomes" id="UP000005317">
    <property type="component" value="Unassembled WGS sequence"/>
</dbReference>
<keyword evidence="1" id="KW-0812">Transmembrane</keyword>
<feature type="transmembrane region" description="Helical" evidence="1">
    <location>
        <begin position="134"/>
        <end position="151"/>
    </location>
</feature>
<proteinExistence type="predicted"/>
<dbReference type="InterPro" id="IPR052901">
    <property type="entry name" value="Bact_TGase-like"/>
</dbReference>